<gene>
    <name evidence="3" type="primary">nad6</name>
</gene>
<keyword evidence="2" id="KW-0249">Electron transport</keyword>
<dbReference type="EC" id="7.1.1.2" evidence="2"/>
<evidence type="ECO:0000256" key="1">
    <source>
        <dbReference type="ARBA" id="ARBA00005698"/>
    </source>
</evidence>
<dbReference type="Gene3D" id="1.20.120.1200">
    <property type="entry name" value="NADH-ubiquinone/plastoquinone oxidoreductase chain 6, subunit NuoJ"/>
    <property type="match status" value="1"/>
</dbReference>
<feature type="transmembrane region" description="Helical" evidence="2">
    <location>
        <begin position="90"/>
        <end position="108"/>
    </location>
</feature>
<dbReference type="Pfam" id="PF00499">
    <property type="entry name" value="Oxidored_q3"/>
    <property type="match status" value="1"/>
</dbReference>
<keyword evidence="2" id="KW-0520">NAD</keyword>
<name>A0A076YFD3_9CHLO</name>
<keyword evidence="2" id="KW-0830">Ubiquinone</keyword>
<keyword evidence="2 3" id="KW-0496">Mitochondrion</keyword>
<feature type="transmembrane region" description="Helical" evidence="2">
    <location>
        <begin position="29"/>
        <end position="51"/>
    </location>
</feature>
<keyword evidence="2" id="KW-0812">Transmembrane</keyword>
<dbReference type="InterPro" id="IPR001457">
    <property type="entry name" value="NADH_UbQ/plastoQ_OxRdtase_su6"/>
</dbReference>
<proteinExistence type="inferred from homology"/>
<dbReference type="PANTHER" id="PTHR33269:SF17">
    <property type="entry name" value="NADH-UBIQUINONE OXIDOREDUCTASE CHAIN 6"/>
    <property type="match status" value="1"/>
</dbReference>
<reference evidence="3" key="1">
    <citation type="journal article" date="2014" name="Genome Biol. Evol.">
        <title>Gene arrangement convergence, diverse intron content, and genetic code modifications in mitochondrial genomes of Sphaeropleales (Chlorophyta).</title>
        <authorList>
            <person name="Fucikova K."/>
            <person name="Lewis P.O."/>
            <person name="Gonzalez-Halphen D."/>
            <person name="Lewis L.A."/>
        </authorList>
    </citation>
    <scope>NUCLEOTIDE SEQUENCE</scope>
    <source>
        <strain evidence="3">UTEX 2979</strain>
    </source>
</reference>
<feature type="transmembrane region" description="Helical" evidence="2">
    <location>
        <begin position="57"/>
        <end position="78"/>
    </location>
</feature>
<dbReference type="GO" id="GO:0008137">
    <property type="term" value="F:NADH dehydrogenase (ubiquinone) activity"/>
    <property type="evidence" value="ECO:0007669"/>
    <property type="project" value="UniProtKB-UniRule"/>
</dbReference>
<dbReference type="AlphaFoldDB" id="A0A076YFD3"/>
<evidence type="ECO:0000313" key="3">
    <source>
        <dbReference type="EMBL" id="AIK66608.1"/>
    </source>
</evidence>
<comment type="function">
    <text evidence="2">Core subunit of the mitochondrial membrane respiratory chain NADH dehydrogenase (Complex I) which catalyzes electron transfer from NADH through the respiratory chain, using ubiquinone as an electron acceptor. Essential for the catalytic activity and assembly of complex I.</text>
</comment>
<comment type="catalytic activity">
    <reaction evidence="2">
        <text>a ubiquinone + NADH + 5 H(+)(in) = a ubiquinol + NAD(+) + 4 H(+)(out)</text>
        <dbReference type="Rhea" id="RHEA:29091"/>
        <dbReference type="Rhea" id="RHEA-COMP:9565"/>
        <dbReference type="Rhea" id="RHEA-COMP:9566"/>
        <dbReference type="ChEBI" id="CHEBI:15378"/>
        <dbReference type="ChEBI" id="CHEBI:16389"/>
        <dbReference type="ChEBI" id="CHEBI:17976"/>
        <dbReference type="ChEBI" id="CHEBI:57540"/>
        <dbReference type="ChEBI" id="CHEBI:57945"/>
        <dbReference type="EC" id="7.1.1.2"/>
    </reaction>
</comment>
<sequence length="210" mass="23382">MNSLFLLFASGSWISAALLLRSKNPVHSVFYLVLIFLHSSGLLLLLGLEYFALLQLLVYVGALAILFLFVVMLLDIPATEIVAHQRGTRPVAFFFALSLGLSTFLAIWQPSENSPFQSSYTFLSFRAGDQNSYSWERLSNGTSHLSNLGVALYGMHVDLLLLASFLLLVAMIGAVALTLKRRVRAPVYDVYSQHYRDFQKVTALVQSTKV</sequence>
<feature type="transmembrane region" description="Helical" evidence="2">
    <location>
        <begin position="159"/>
        <end position="179"/>
    </location>
</feature>
<feature type="transmembrane region" description="Helical" evidence="2">
    <location>
        <begin position="6"/>
        <end position="22"/>
    </location>
</feature>
<accession>A0A076YFD3</accession>
<dbReference type="GO" id="GO:0031966">
    <property type="term" value="C:mitochondrial membrane"/>
    <property type="evidence" value="ECO:0007669"/>
    <property type="project" value="UniProtKB-SubCell"/>
</dbReference>
<keyword evidence="2" id="KW-0472">Membrane</keyword>
<keyword evidence="2" id="KW-1278">Translocase</keyword>
<dbReference type="InterPro" id="IPR042106">
    <property type="entry name" value="Nuo/plastoQ_OxRdtase_6_NuoJ"/>
</dbReference>
<comment type="similarity">
    <text evidence="1 2">Belongs to the complex I subunit 6 family.</text>
</comment>
<keyword evidence="2" id="KW-0679">Respiratory chain</keyword>
<keyword evidence="2" id="KW-1133">Transmembrane helix</keyword>
<protein>
    <recommendedName>
        <fullName evidence="2">NADH-ubiquinone oxidoreductase chain 6</fullName>
        <ecNumber evidence="2">7.1.1.2</ecNumber>
    </recommendedName>
</protein>
<geneLocation type="mitochondrion" evidence="3"/>
<dbReference type="EMBL" id="KJ845711">
    <property type="protein sequence ID" value="AIK66608.1"/>
    <property type="molecule type" value="Genomic_DNA"/>
</dbReference>
<keyword evidence="2" id="KW-0813">Transport</keyword>
<organism evidence="3">
    <name type="scientific">Rotundella rotunda</name>
    <dbReference type="NCBI Taxonomy" id="1357779"/>
    <lineage>
        <taxon>Eukaryota</taxon>
        <taxon>Viridiplantae</taxon>
        <taxon>Chlorophyta</taxon>
        <taxon>core chlorophytes</taxon>
        <taxon>Chlorophyceae</taxon>
        <taxon>CS clade</taxon>
        <taxon>Sphaeropleales</taxon>
        <taxon>Rotundellaceae</taxon>
        <taxon>Rotundella</taxon>
    </lineage>
</organism>
<dbReference type="PANTHER" id="PTHR33269">
    <property type="entry name" value="NADH-UBIQUINONE OXIDOREDUCTASE CHAIN 6"/>
    <property type="match status" value="1"/>
</dbReference>
<evidence type="ECO:0000256" key="2">
    <source>
        <dbReference type="RuleBase" id="RU004430"/>
    </source>
</evidence>
<comment type="subcellular location">
    <subcellularLocation>
        <location evidence="2">Mitochondrion membrane</location>
        <topology evidence="2">Multi-pass membrane protein</topology>
    </subcellularLocation>
</comment>